<reference evidence="1" key="1">
    <citation type="submission" date="2020-10" db="EMBL/GenBank/DDBJ databases">
        <authorList>
            <person name="Gilroy R."/>
        </authorList>
    </citation>
    <scope>NUCLEOTIDE SEQUENCE</scope>
    <source>
        <strain evidence="1">CHK197-8231</strain>
    </source>
</reference>
<dbReference type="Pfam" id="PF03548">
    <property type="entry name" value="LolA"/>
    <property type="match status" value="1"/>
</dbReference>
<dbReference type="InterPro" id="IPR029046">
    <property type="entry name" value="LolA/LolB/LppX"/>
</dbReference>
<keyword evidence="1" id="KW-0449">Lipoprotein</keyword>
<name>A0A9D1L2M5_9BACT</name>
<protein>
    <submittedName>
        <fullName evidence="1">Outer membrane lipoprotein carrier protein LolA</fullName>
    </submittedName>
</protein>
<dbReference type="InterPro" id="IPR052944">
    <property type="entry name" value="Sporulation_related"/>
</dbReference>
<evidence type="ECO:0000313" key="1">
    <source>
        <dbReference type="EMBL" id="HIU22704.1"/>
    </source>
</evidence>
<dbReference type="AlphaFoldDB" id="A0A9D1L2M5"/>
<dbReference type="InterPro" id="IPR004564">
    <property type="entry name" value="OM_lipoprot_carrier_LolA-like"/>
</dbReference>
<gene>
    <name evidence="1" type="ORF">IAD49_03885</name>
</gene>
<dbReference type="PANTHER" id="PTHR37507">
    <property type="entry name" value="SPORULATION PROTEIN YDCC"/>
    <property type="match status" value="1"/>
</dbReference>
<dbReference type="Gene3D" id="2.50.20.10">
    <property type="entry name" value="Lipoprotein localisation LolA/LolB/LppX"/>
    <property type="match status" value="1"/>
</dbReference>
<dbReference type="SUPFAM" id="SSF89392">
    <property type="entry name" value="Prokaryotic lipoproteins and lipoprotein localization factors"/>
    <property type="match status" value="1"/>
</dbReference>
<organism evidence="1 2">
    <name type="scientific">Candidatus Fimihabitans intestinipullorum</name>
    <dbReference type="NCBI Taxonomy" id="2840820"/>
    <lineage>
        <taxon>Bacteria</taxon>
        <taxon>Bacillati</taxon>
        <taxon>Mycoplasmatota</taxon>
        <taxon>Mycoplasmatota incertae sedis</taxon>
        <taxon>Candidatus Fimihabitans</taxon>
    </lineage>
</organism>
<evidence type="ECO:0000313" key="2">
    <source>
        <dbReference type="Proteomes" id="UP000824087"/>
    </source>
</evidence>
<proteinExistence type="predicted"/>
<dbReference type="Proteomes" id="UP000824087">
    <property type="component" value="Unassembled WGS sequence"/>
</dbReference>
<dbReference type="PROSITE" id="PS51257">
    <property type="entry name" value="PROKAR_LIPOPROTEIN"/>
    <property type="match status" value="1"/>
</dbReference>
<reference evidence="1" key="2">
    <citation type="journal article" date="2021" name="PeerJ">
        <title>Extensive microbial diversity within the chicken gut microbiome revealed by metagenomics and culture.</title>
        <authorList>
            <person name="Gilroy R."/>
            <person name="Ravi A."/>
            <person name="Getino M."/>
            <person name="Pursley I."/>
            <person name="Horton D.L."/>
            <person name="Alikhan N.F."/>
            <person name="Baker D."/>
            <person name="Gharbi K."/>
            <person name="Hall N."/>
            <person name="Watson M."/>
            <person name="Adriaenssens E.M."/>
            <person name="Foster-Nyarko E."/>
            <person name="Jarju S."/>
            <person name="Secka A."/>
            <person name="Antonio M."/>
            <person name="Oren A."/>
            <person name="Chaudhuri R.R."/>
            <person name="La Ragione R."/>
            <person name="Hildebrand F."/>
            <person name="Pallen M.J."/>
        </authorList>
    </citation>
    <scope>NUCLEOTIDE SEQUENCE</scope>
    <source>
        <strain evidence="1">CHK197-8231</strain>
    </source>
</reference>
<sequence>MKKSILLLMMLVGSFLLFGCGNYGEKDFLKDFTKRVEDAKGYHLSGVLKIINNEEAYIYDVDVAYKKEEQYRVSLKNQTNNHEQIILKNTDGVYVLTPSLNKSFKFQSEWPYNNSQSYLLQTLLKDIKEDKNRKFKKEKDGYVYTTKVTYSSNTNLKSQKIMFDKDLNVKKVEVYDRDGNVQIEMKFSQQDMKATYEDKYFTLKDNMAASVEVEETNEVSEIEDIIYPMYIPTNTHLTDEETVKKDDGERVILTFSGDKPFMFVQETASVSEDMLTIPVFGEPTILTDTVAAVSDGSVSWSSNGIDYYVVSDVMSEQELLDVARSVSVMPLGK</sequence>
<comment type="caution">
    <text evidence="1">The sequence shown here is derived from an EMBL/GenBank/DDBJ whole genome shotgun (WGS) entry which is preliminary data.</text>
</comment>
<dbReference type="EMBL" id="DVML01000022">
    <property type="protein sequence ID" value="HIU22704.1"/>
    <property type="molecule type" value="Genomic_DNA"/>
</dbReference>
<accession>A0A9D1L2M5</accession>
<dbReference type="PANTHER" id="PTHR37507:SF2">
    <property type="entry name" value="SPORULATION PROTEIN YDCC"/>
    <property type="match status" value="1"/>
</dbReference>